<dbReference type="RefSeq" id="WP_091636824.1">
    <property type="nucleotide sequence ID" value="NZ_FNYW01000076.1"/>
</dbReference>
<dbReference type="AlphaFoldDB" id="A0A1H6VUN2"/>
<evidence type="ECO:0000313" key="1">
    <source>
        <dbReference type="EMBL" id="SEJ08359.1"/>
    </source>
</evidence>
<proteinExistence type="predicted"/>
<protein>
    <submittedName>
        <fullName evidence="1">Uncharacterized protein</fullName>
    </submittedName>
</protein>
<reference evidence="2" key="1">
    <citation type="submission" date="2016-10" db="EMBL/GenBank/DDBJ databases">
        <authorList>
            <person name="Varghese N."/>
            <person name="Submissions S."/>
        </authorList>
    </citation>
    <scope>NUCLEOTIDE SEQUENCE [LARGE SCALE GENOMIC DNA]</scope>
    <source>
        <strain evidence="2">DSM 25751</strain>
    </source>
</reference>
<organism evidence="1 2">
    <name type="scientific">Alkalibacterium gilvum</name>
    <dbReference type="NCBI Taxonomy" id="1130080"/>
    <lineage>
        <taxon>Bacteria</taxon>
        <taxon>Bacillati</taxon>
        <taxon>Bacillota</taxon>
        <taxon>Bacilli</taxon>
        <taxon>Lactobacillales</taxon>
        <taxon>Carnobacteriaceae</taxon>
        <taxon>Alkalibacterium</taxon>
    </lineage>
</organism>
<accession>A0A1H6VUN2</accession>
<dbReference type="Proteomes" id="UP000198564">
    <property type="component" value="Unassembled WGS sequence"/>
</dbReference>
<gene>
    <name evidence="1" type="ORF">SAMN04488113_1761</name>
</gene>
<dbReference type="EMBL" id="FNYW01000076">
    <property type="protein sequence ID" value="SEJ08359.1"/>
    <property type="molecule type" value="Genomic_DNA"/>
</dbReference>
<evidence type="ECO:0000313" key="2">
    <source>
        <dbReference type="Proteomes" id="UP000198564"/>
    </source>
</evidence>
<sequence length="117" mass="13489">MKLSKNDINSSKDKLVIEVPVIIEPEPRTMPAVPSALIAKLYISHNDTADEYYIFELEYGQPLHEYSKETLIKLNKKIPLEDYPIFSGVKLSENKKHIDLHTVPKLKDRSFLGDHKK</sequence>
<keyword evidence="2" id="KW-1185">Reference proteome</keyword>
<dbReference type="STRING" id="1130080.SAMN04488113_1761"/>
<name>A0A1H6VUN2_9LACT</name>